<evidence type="ECO:0000313" key="6">
    <source>
        <dbReference type="Proteomes" id="UP001621418"/>
    </source>
</evidence>
<name>A0ABZ1NGR6_9NOCA</name>
<dbReference type="InterPro" id="IPR025110">
    <property type="entry name" value="AMP-bd_C"/>
</dbReference>
<evidence type="ECO:0000313" key="5">
    <source>
        <dbReference type="EMBL" id="WTY39220.1"/>
    </source>
</evidence>
<dbReference type="PROSITE" id="PS00455">
    <property type="entry name" value="AMP_BINDING"/>
    <property type="match status" value="1"/>
</dbReference>
<evidence type="ECO:0000259" key="3">
    <source>
        <dbReference type="Pfam" id="PF00501"/>
    </source>
</evidence>
<protein>
    <submittedName>
        <fullName evidence="5">AMP-binding protein</fullName>
    </submittedName>
</protein>
<dbReference type="SUPFAM" id="SSF56801">
    <property type="entry name" value="Acetyl-CoA synthetase-like"/>
    <property type="match status" value="1"/>
</dbReference>
<dbReference type="Pfam" id="PF00501">
    <property type="entry name" value="AMP-binding"/>
    <property type="match status" value="1"/>
</dbReference>
<dbReference type="CDD" id="cd04433">
    <property type="entry name" value="AFD_class_I"/>
    <property type="match status" value="1"/>
</dbReference>
<sequence length="535" mass="57325">MIEPAVLTRRLIEEGIALRECLRAGLIGRMSLPAAAATATSMTRFGMIGGALSASAARWPDRVAVIDELGVLTYAELDGDTNAIAHRWRAEGLRAGASVAIMARNHRGFLLALFAAAKCGARIVLLNHDFAGPQLREVAVREGVDLLVYDDEYADLVVEVTAVHGKWRAWAETSGTDTLAAAASYPDRSLPPRPMVQAKLVVLTSGTTGTPKGAPRPDPRSLTPMGGLFGKVPYRSGEVIEICPPLFHALGLNQAVLAIAMGMTVVIRRRFDPLVTLDSLARHGVTTVIVVPVMLQRMLDAEPHPAKRHDLSALRIIVVAGSQLGAPLCARALEAFGPVLYNLYGSTEVFYATLATPDELNAEPSCVGTVVRGVRLEILGPDDQPVPTGVTGRIFVGNHFQFEGYTGGVTKQRVRGLMSSGDVGHVDAAGRLFIDGRDDDMIVSGGENVFPGEIEEALAAHPGIEEVAVLGVPDPEFGHRLKAFVVTRAGVELTEDEVKSYVRATLARFKVPREVVFLTELPRNPTGKVLKRQLA</sequence>
<dbReference type="InterPro" id="IPR000873">
    <property type="entry name" value="AMP-dep_synth/lig_dom"/>
</dbReference>
<keyword evidence="6" id="KW-1185">Reference proteome</keyword>
<comment type="similarity">
    <text evidence="1">Belongs to the ATP-dependent AMP-binding enzyme family.</text>
</comment>
<feature type="domain" description="AMP-binding enzyme C-terminal" evidence="4">
    <location>
        <begin position="453"/>
        <end position="528"/>
    </location>
</feature>
<organism evidence="5 6">
    <name type="scientific">Nocardia salmonicida</name>
    <dbReference type="NCBI Taxonomy" id="53431"/>
    <lineage>
        <taxon>Bacteria</taxon>
        <taxon>Bacillati</taxon>
        <taxon>Actinomycetota</taxon>
        <taxon>Actinomycetes</taxon>
        <taxon>Mycobacteriales</taxon>
        <taxon>Nocardiaceae</taxon>
        <taxon>Nocardia</taxon>
    </lineage>
</organism>
<dbReference type="Pfam" id="PF13193">
    <property type="entry name" value="AMP-binding_C"/>
    <property type="match status" value="1"/>
</dbReference>
<proteinExistence type="inferred from homology"/>
<dbReference type="InterPro" id="IPR020845">
    <property type="entry name" value="AMP-binding_CS"/>
</dbReference>
<dbReference type="InterPro" id="IPR042099">
    <property type="entry name" value="ANL_N_sf"/>
</dbReference>
<evidence type="ECO:0000256" key="1">
    <source>
        <dbReference type="ARBA" id="ARBA00006432"/>
    </source>
</evidence>
<keyword evidence="2" id="KW-0436">Ligase</keyword>
<dbReference type="RefSeq" id="WP_405151141.1">
    <property type="nucleotide sequence ID" value="NZ_CP109527.1"/>
</dbReference>
<dbReference type="PANTHER" id="PTHR43201:SF5">
    <property type="entry name" value="MEDIUM-CHAIN ACYL-COA LIGASE ACSF2, MITOCHONDRIAL"/>
    <property type="match status" value="1"/>
</dbReference>
<dbReference type="PANTHER" id="PTHR43201">
    <property type="entry name" value="ACYL-COA SYNTHETASE"/>
    <property type="match status" value="1"/>
</dbReference>
<dbReference type="Gene3D" id="3.30.300.30">
    <property type="match status" value="1"/>
</dbReference>
<reference evidence="5 6" key="1">
    <citation type="submission" date="2022-10" db="EMBL/GenBank/DDBJ databases">
        <title>The complete genomes of actinobacterial strains from the NBC collection.</title>
        <authorList>
            <person name="Joergensen T.S."/>
            <person name="Alvarez Arevalo M."/>
            <person name="Sterndorff E.B."/>
            <person name="Faurdal D."/>
            <person name="Vuksanovic O."/>
            <person name="Mourched A.-S."/>
            <person name="Charusanti P."/>
            <person name="Shaw S."/>
            <person name="Blin K."/>
            <person name="Weber T."/>
        </authorList>
    </citation>
    <scope>NUCLEOTIDE SEQUENCE [LARGE SCALE GENOMIC DNA]</scope>
    <source>
        <strain evidence="5 6">NBC_01413</strain>
    </source>
</reference>
<dbReference type="InterPro" id="IPR045851">
    <property type="entry name" value="AMP-bd_C_sf"/>
</dbReference>
<dbReference type="Proteomes" id="UP001621418">
    <property type="component" value="Chromosome"/>
</dbReference>
<gene>
    <name evidence="5" type="ORF">OG308_15985</name>
</gene>
<evidence type="ECO:0000259" key="4">
    <source>
        <dbReference type="Pfam" id="PF13193"/>
    </source>
</evidence>
<dbReference type="Gene3D" id="3.40.50.12780">
    <property type="entry name" value="N-terminal domain of ligase-like"/>
    <property type="match status" value="1"/>
</dbReference>
<accession>A0ABZ1NGR6</accession>
<evidence type="ECO:0000256" key="2">
    <source>
        <dbReference type="ARBA" id="ARBA00022598"/>
    </source>
</evidence>
<feature type="domain" description="AMP-dependent synthetase/ligase" evidence="3">
    <location>
        <begin position="54"/>
        <end position="405"/>
    </location>
</feature>
<dbReference type="EMBL" id="CP109527">
    <property type="protein sequence ID" value="WTY39220.1"/>
    <property type="molecule type" value="Genomic_DNA"/>
</dbReference>